<keyword evidence="3" id="KW-1185">Reference proteome</keyword>
<evidence type="ECO:0000313" key="3">
    <source>
        <dbReference type="Proteomes" id="UP001595872"/>
    </source>
</evidence>
<comment type="caution">
    <text evidence="2">The sequence shown here is derived from an EMBL/GenBank/DDBJ whole genome shotgun (WGS) entry which is preliminary data.</text>
</comment>
<dbReference type="Gene3D" id="1.20.1290.10">
    <property type="entry name" value="AhpD-like"/>
    <property type="match status" value="1"/>
</dbReference>
<feature type="domain" description="Carboxymuconolactone decarboxylase-like" evidence="1">
    <location>
        <begin position="17"/>
        <end position="98"/>
    </location>
</feature>
<gene>
    <name evidence="2" type="ORF">ACFPCY_13325</name>
</gene>
<dbReference type="RefSeq" id="WP_378254803.1">
    <property type="nucleotide sequence ID" value="NZ_JBHSIT010000003.1"/>
</dbReference>
<dbReference type="EMBL" id="JBHSIT010000003">
    <property type="protein sequence ID" value="MFC4908311.1"/>
    <property type="molecule type" value="Genomic_DNA"/>
</dbReference>
<dbReference type="SUPFAM" id="SSF69118">
    <property type="entry name" value="AhpD-like"/>
    <property type="match status" value="1"/>
</dbReference>
<organism evidence="2 3">
    <name type="scientific">Actinomadura gamaensis</name>
    <dbReference type="NCBI Taxonomy" id="1763541"/>
    <lineage>
        <taxon>Bacteria</taxon>
        <taxon>Bacillati</taxon>
        <taxon>Actinomycetota</taxon>
        <taxon>Actinomycetes</taxon>
        <taxon>Streptosporangiales</taxon>
        <taxon>Thermomonosporaceae</taxon>
        <taxon>Actinomadura</taxon>
    </lineage>
</organism>
<protein>
    <submittedName>
        <fullName evidence="2">Carboxymuconolactone decarboxylase family protein</fullName>
    </submittedName>
</protein>
<evidence type="ECO:0000313" key="2">
    <source>
        <dbReference type="EMBL" id="MFC4908311.1"/>
    </source>
</evidence>
<reference evidence="3" key="1">
    <citation type="journal article" date="2019" name="Int. J. Syst. Evol. Microbiol.">
        <title>The Global Catalogue of Microorganisms (GCM) 10K type strain sequencing project: providing services to taxonomists for standard genome sequencing and annotation.</title>
        <authorList>
            <consortium name="The Broad Institute Genomics Platform"/>
            <consortium name="The Broad Institute Genome Sequencing Center for Infectious Disease"/>
            <person name="Wu L."/>
            <person name="Ma J."/>
        </authorList>
    </citation>
    <scope>NUCLEOTIDE SEQUENCE [LARGE SCALE GENOMIC DNA]</scope>
    <source>
        <strain evidence="3">KLKA75</strain>
    </source>
</reference>
<dbReference type="InterPro" id="IPR003779">
    <property type="entry name" value="CMD-like"/>
</dbReference>
<dbReference type="Proteomes" id="UP001595872">
    <property type="component" value="Unassembled WGS sequence"/>
</dbReference>
<proteinExistence type="predicted"/>
<name>A0ABV9TW09_9ACTN</name>
<accession>A0ABV9TW09</accession>
<evidence type="ECO:0000259" key="1">
    <source>
        <dbReference type="Pfam" id="PF02627"/>
    </source>
</evidence>
<dbReference type="Pfam" id="PF02627">
    <property type="entry name" value="CMD"/>
    <property type="match status" value="1"/>
</dbReference>
<dbReference type="InterPro" id="IPR029032">
    <property type="entry name" value="AhpD-like"/>
</dbReference>
<sequence>MQARMSNPAYLVPAAGEAIGALMRALRQDMDEGTVPAATLMLVAMRGSQVNGGGACLYAGAAEARKAAVTDDQMTTVAAWRRSPFFTPAERAAPALAEAAARN</sequence>